<evidence type="ECO:0000256" key="4">
    <source>
        <dbReference type="ARBA" id="ARBA00023242"/>
    </source>
</evidence>
<comment type="subcellular location">
    <subcellularLocation>
        <location evidence="1">Nucleus</location>
    </subcellularLocation>
</comment>
<evidence type="ECO:0000256" key="1">
    <source>
        <dbReference type="ARBA" id="ARBA00004123"/>
    </source>
</evidence>
<dbReference type="Pfam" id="PF09734">
    <property type="entry name" value="Tau95"/>
    <property type="match status" value="1"/>
</dbReference>
<organism evidence="8 9">
    <name type="scientific">Discina gigas</name>
    <dbReference type="NCBI Taxonomy" id="1032678"/>
    <lineage>
        <taxon>Eukaryota</taxon>
        <taxon>Fungi</taxon>
        <taxon>Dikarya</taxon>
        <taxon>Ascomycota</taxon>
        <taxon>Pezizomycotina</taxon>
        <taxon>Pezizomycetes</taxon>
        <taxon>Pezizales</taxon>
        <taxon>Discinaceae</taxon>
        <taxon>Discina</taxon>
    </lineage>
</organism>
<dbReference type="PANTHER" id="PTHR13230:SF5">
    <property type="entry name" value="GENERAL TRANSCRIPTION FACTOR 3C POLYPEPTIDE 5"/>
    <property type="match status" value="1"/>
</dbReference>
<dbReference type="Proteomes" id="UP001447188">
    <property type="component" value="Unassembled WGS sequence"/>
</dbReference>
<feature type="compositionally biased region" description="Acidic residues" evidence="5">
    <location>
        <begin position="559"/>
        <end position="581"/>
    </location>
</feature>
<feature type="domain" description="Transcription factor IIIC subunit 5 HTH" evidence="6">
    <location>
        <begin position="200"/>
        <end position="348"/>
    </location>
</feature>
<keyword evidence="3" id="KW-0804">Transcription</keyword>
<feature type="compositionally biased region" description="Acidic residues" evidence="5">
    <location>
        <begin position="505"/>
        <end position="514"/>
    </location>
</feature>
<dbReference type="Gene3D" id="3.30.200.160">
    <property type="entry name" value="TFIIIC, subcomplex tauA, subunit Sfc1, barrel domain"/>
    <property type="match status" value="1"/>
</dbReference>
<feature type="region of interest" description="Disordered" evidence="5">
    <location>
        <begin position="446"/>
        <end position="514"/>
    </location>
</feature>
<keyword evidence="4" id="KW-0539">Nucleus</keyword>
<evidence type="ECO:0000256" key="2">
    <source>
        <dbReference type="ARBA" id="ARBA00023125"/>
    </source>
</evidence>
<dbReference type="InterPro" id="IPR019136">
    <property type="entry name" value="TF_IIIC_su-5_HTH"/>
</dbReference>
<name>A0ABR3GBV8_9PEZI</name>
<evidence type="ECO:0000259" key="7">
    <source>
        <dbReference type="Pfam" id="PF17682"/>
    </source>
</evidence>
<feature type="compositionally biased region" description="Basic and acidic residues" evidence="5">
    <location>
        <begin position="455"/>
        <end position="467"/>
    </location>
</feature>
<comment type="caution">
    <text evidence="8">The sequence shown here is derived from an EMBL/GenBank/DDBJ whole genome shotgun (WGS) entry which is preliminary data.</text>
</comment>
<evidence type="ECO:0000256" key="5">
    <source>
        <dbReference type="SAM" id="MobiDB-lite"/>
    </source>
</evidence>
<dbReference type="InterPro" id="IPR040454">
    <property type="entry name" value="TF_IIIC_Tfc1/Sfc1"/>
</dbReference>
<evidence type="ECO:0000313" key="9">
    <source>
        <dbReference type="Proteomes" id="UP001447188"/>
    </source>
</evidence>
<dbReference type="EMBL" id="JBBBZM010000132">
    <property type="protein sequence ID" value="KAL0633250.1"/>
    <property type="molecule type" value="Genomic_DNA"/>
</dbReference>
<feature type="domain" description="Transcription factor IIIC subunit Tfc1/Sfc1 triple barrel" evidence="7">
    <location>
        <begin position="38"/>
        <end position="160"/>
    </location>
</feature>
<proteinExistence type="predicted"/>
<evidence type="ECO:0000256" key="3">
    <source>
        <dbReference type="ARBA" id="ARBA00023163"/>
    </source>
</evidence>
<dbReference type="Pfam" id="PF17682">
    <property type="entry name" value="Tau95_N"/>
    <property type="match status" value="1"/>
</dbReference>
<gene>
    <name evidence="8" type="primary">TFC1</name>
    <name evidence="8" type="ORF">Q9L58_007860</name>
</gene>
<keyword evidence="9" id="KW-1185">Reference proteome</keyword>
<evidence type="ECO:0000259" key="6">
    <source>
        <dbReference type="Pfam" id="PF09734"/>
    </source>
</evidence>
<evidence type="ECO:0000313" key="8">
    <source>
        <dbReference type="EMBL" id="KAL0633250.1"/>
    </source>
</evidence>
<sequence>MASHTQPAATAPPPAVYISNSRHARSCPWIDIPDQRIICIEHPAAIKDVQKGIATLGGEKALVKLATSNGNSGLMLRFRPEDPMQPPIQSRTVPSSSVLLKVTVPRRRRKKAWTGEGVDPGRGEQTLLEKLRASKGKYKVGTVGMIERTVRFRDMANYQFNTSRSPFVGKIKETVLECKYENLKSFTLRPSKGYQPVLEILPPPSFSNTVMQHTYYYRQNPAIKKALIAGKPALLNLQAAPKTLTPMVHISNPTLPTKPLDVRPYETLDAAGKKCVDHLRELFTQRPIWTRRALFNHFPKNLQSLVRFSMVHVAYMWRAGPWRDTCVVYGLDPRSSPDYRKFQSVFFQVETEKSAAGKVAARKKNSHVFDGKYLVRDGRCFQLCDVSDPLLKRLVDTEKIRKACDPVDGWYRASTIHKIKAIMRGKIRALAEGIVPADSEFVDVLEMESEDEEQEASRKGREAAERAARKKKRGKAAEKRVEDEDVEMGGTETPQKTAGAGGVQDGDDDDLEVDGEWEEELDIELAPAAVAAKGVDGRVEELMMELLKQGGEHAGYEGYMDEGGDDGDFDILDGEDDEDGE</sequence>
<dbReference type="InterPro" id="IPR042536">
    <property type="entry name" value="TFIIIC_tauA_Sfc1"/>
</dbReference>
<dbReference type="InterPro" id="IPR041499">
    <property type="entry name" value="Tfc1/Sfc1_N"/>
</dbReference>
<dbReference type="PANTHER" id="PTHR13230">
    <property type="entry name" value="GENERAL TRANSCRIPTION FACTOR IIIC, POLYPEPTIDE 5"/>
    <property type="match status" value="1"/>
</dbReference>
<accession>A0ABR3GBV8</accession>
<keyword evidence="2" id="KW-0238">DNA-binding</keyword>
<protein>
    <submittedName>
        <fullName evidence="8">Tau 95 subunit of transcription factor TFIIIC</fullName>
    </submittedName>
</protein>
<feature type="region of interest" description="Disordered" evidence="5">
    <location>
        <begin position="554"/>
        <end position="581"/>
    </location>
</feature>
<reference evidence="8 9" key="1">
    <citation type="submission" date="2024-02" db="EMBL/GenBank/DDBJ databases">
        <title>Discinaceae phylogenomics.</title>
        <authorList>
            <person name="Dirks A.C."/>
            <person name="James T.Y."/>
        </authorList>
    </citation>
    <scope>NUCLEOTIDE SEQUENCE [LARGE SCALE GENOMIC DNA]</scope>
    <source>
        <strain evidence="8 9">ACD0624</strain>
    </source>
</reference>